<sequence length="137" mass="14978">MMKKWVRIAGWIVVGLTSLFFIQSGIQKLVGTEQMVDMFHELGYPDWSRVVVGLIEIVGAVLLALPRLTFYSAAALGTLMIGAVASELLAGQGLGALLPGQWLLLLGLIAGVRIKLNIQSKARRVENSDKRFQKTDI</sequence>
<evidence type="ECO:0000256" key="3">
    <source>
        <dbReference type="ARBA" id="ARBA00022989"/>
    </source>
</evidence>
<comment type="caution">
    <text evidence="6">The sequence shown here is derived from an EMBL/GenBank/DDBJ whole genome shotgun (WGS) entry which is preliminary data.</text>
</comment>
<dbReference type="EMBL" id="VNJJ01000001">
    <property type="protein sequence ID" value="TVY04166.1"/>
    <property type="molecule type" value="Genomic_DNA"/>
</dbReference>
<evidence type="ECO:0000313" key="6">
    <source>
        <dbReference type="EMBL" id="TVY04166.1"/>
    </source>
</evidence>
<keyword evidence="3 5" id="KW-1133">Transmembrane helix</keyword>
<proteinExistence type="predicted"/>
<protein>
    <submittedName>
        <fullName evidence="6">DoxX family protein</fullName>
    </submittedName>
</protein>
<keyword evidence="2 5" id="KW-0812">Transmembrane</keyword>
<dbReference type="Pfam" id="PF13564">
    <property type="entry name" value="DoxX_2"/>
    <property type="match status" value="1"/>
</dbReference>
<feature type="transmembrane region" description="Helical" evidence="5">
    <location>
        <begin position="96"/>
        <end position="114"/>
    </location>
</feature>
<feature type="transmembrane region" description="Helical" evidence="5">
    <location>
        <begin position="70"/>
        <end position="90"/>
    </location>
</feature>
<gene>
    <name evidence="6" type="ORF">FPZ45_00760</name>
</gene>
<organism evidence="6 7">
    <name type="scientific">Cohnella terricola</name>
    <dbReference type="NCBI Taxonomy" id="1289167"/>
    <lineage>
        <taxon>Bacteria</taxon>
        <taxon>Bacillati</taxon>
        <taxon>Bacillota</taxon>
        <taxon>Bacilli</taxon>
        <taxon>Bacillales</taxon>
        <taxon>Paenibacillaceae</taxon>
        <taxon>Cohnella</taxon>
    </lineage>
</organism>
<dbReference type="OrthoDB" id="2454358at2"/>
<name>A0A559JWA8_9BACL</name>
<feature type="transmembrane region" description="Helical" evidence="5">
    <location>
        <begin position="47"/>
        <end position="65"/>
    </location>
</feature>
<keyword evidence="7" id="KW-1185">Reference proteome</keyword>
<accession>A0A559JWA8</accession>
<dbReference type="AlphaFoldDB" id="A0A559JWA8"/>
<evidence type="ECO:0000256" key="2">
    <source>
        <dbReference type="ARBA" id="ARBA00022692"/>
    </source>
</evidence>
<reference evidence="6 7" key="1">
    <citation type="submission" date="2019-07" db="EMBL/GenBank/DDBJ databases">
        <authorList>
            <person name="Kim J."/>
        </authorList>
    </citation>
    <scope>NUCLEOTIDE SEQUENCE [LARGE SCALE GENOMIC DNA]</scope>
    <source>
        <strain evidence="6 7">G13</strain>
    </source>
</reference>
<evidence type="ECO:0000256" key="4">
    <source>
        <dbReference type="ARBA" id="ARBA00023136"/>
    </source>
</evidence>
<dbReference type="Proteomes" id="UP000316330">
    <property type="component" value="Unassembled WGS sequence"/>
</dbReference>
<evidence type="ECO:0000256" key="1">
    <source>
        <dbReference type="ARBA" id="ARBA00004141"/>
    </source>
</evidence>
<dbReference type="GO" id="GO:0016020">
    <property type="term" value="C:membrane"/>
    <property type="evidence" value="ECO:0007669"/>
    <property type="project" value="UniProtKB-SubCell"/>
</dbReference>
<evidence type="ECO:0000313" key="7">
    <source>
        <dbReference type="Proteomes" id="UP000316330"/>
    </source>
</evidence>
<dbReference type="InterPro" id="IPR032808">
    <property type="entry name" value="DoxX"/>
</dbReference>
<evidence type="ECO:0000256" key="5">
    <source>
        <dbReference type="SAM" id="Phobius"/>
    </source>
</evidence>
<keyword evidence="4 5" id="KW-0472">Membrane</keyword>
<comment type="subcellular location">
    <subcellularLocation>
        <location evidence="1">Membrane</location>
        <topology evidence="1">Multi-pass membrane protein</topology>
    </subcellularLocation>
</comment>